<comment type="caution">
    <text evidence="1">The sequence shown here is derived from an EMBL/GenBank/DDBJ whole genome shotgun (WGS) entry which is preliminary data.</text>
</comment>
<protein>
    <submittedName>
        <fullName evidence="1">Uncharacterized protein</fullName>
    </submittedName>
</protein>
<dbReference type="EMBL" id="JAALLS010000008">
    <property type="protein sequence ID" value="NGP88239.1"/>
    <property type="molecule type" value="Genomic_DNA"/>
</dbReference>
<dbReference type="Proteomes" id="UP000479132">
    <property type="component" value="Unassembled WGS sequence"/>
</dbReference>
<accession>A0A6M1T2J1</accession>
<sequence>MEKQRWQRIERIIEESWTFETLQEKKAHAKKACNNNTQLYKEVIALLKGIRHAERDGFME</sequence>
<evidence type="ECO:0000313" key="1">
    <source>
        <dbReference type="EMBL" id="NGP88239.1"/>
    </source>
</evidence>
<dbReference type="RefSeq" id="WP_165267764.1">
    <property type="nucleotide sequence ID" value="NZ_JAALLS010000008.1"/>
</dbReference>
<proteinExistence type="predicted"/>
<keyword evidence="2" id="KW-1185">Reference proteome</keyword>
<evidence type="ECO:0000313" key="2">
    <source>
        <dbReference type="Proteomes" id="UP000479132"/>
    </source>
</evidence>
<dbReference type="AlphaFoldDB" id="A0A6M1T2J1"/>
<name>A0A6M1T2J1_9BACT</name>
<gene>
    <name evidence="1" type="ORF">G3569_07720</name>
</gene>
<organism evidence="1 2">
    <name type="scientific">Fodinibius halophilus</name>
    <dbReference type="NCBI Taxonomy" id="1736908"/>
    <lineage>
        <taxon>Bacteria</taxon>
        <taxon>Pseudomonadati</taxon>
        <taxon>Balneolota</taxon>
        <taxon>Balneolia</taxon>
        <taxon>Balneolales</taxon>
        <taxon>Balneolaceae</taxon>
        <taxon>Fodinibius</taxon>
    </lineage>
</organism>
<reference evidence="1 2" key="1">
    <citation type="submission" date="2020-02" db="EMBL/GenBank/DDBJ databases">
        <title>Aliifodinibius halophilus 2W32, complete genome.</title>
        <authorList>
            <person name="Li Y."/>
            <person name="Wu S."/>
        </authorList>
    </citation>
    <scope>NUCLEOTIDE SEQUENCE [LARGE SCALE GENOMIC DNA]</scope>
    <source>
        <strain evidence="1 2">2W32</strain>
    </source>
</reference>